<name>A0ABT8Y8R7_9SPHN</name>
<dbReference type="PROSITE" id="PS51387">
    <property type="entry name" value="FAD_PCMH"/>
    <property type="match status" value="1"/>
</dbReference>
<evidence type="ECO:0000313" key="5">
    <source>
        <dbReference type="Proteomes" id="UP001169764"/>
    </source>
</evidence>
<sequence length="374" mass="39389">MCVHRPNDEQALGALISDAAAAGRKLELRAGGSKAQIGWRAGIADIVDMSAFAGIVDYDPAELVLTVRPATPLAEVEALVAADRQMLGFEPFDHGPIFGAQSGHATIGGVIAAGVAGSARPFRGGARDHLLGFRAISGRGEAFVGGAEVVKNVTGYDLPKIIAGSWGRLAALTELTVKVLPVPRETSSFAVVGLDPGRAYRAMARVQGSTADVSGAAFIPMQAGAPSRTVFRLQGARPSIDARTETLRAALADFGATDEIDGDVWETMRTLAPLREQAVLWRVSLPPKSFAAFVERLDRPWLADWGGGLVWLGGGDAEPVRGAAELLDGKAMLIRGGGAPTFHPQPAMLARLEERVRRAFDPAGIFETGRFDAH</sequence>
<dbReference type="InterPro" id="IPR016169">
    <property type="entry name" value="FAD-bd_PCMH_sub2"/>
</dbReference>
<comment type="caution">
    <text evidence="4">The sequence shown here is derived from an EMBL/GenBank/DDBJ whole genome shotgun (WGS) entry which is preliminary data.</text>
</comment>
<dbReference type="SUPFAM" id="SSF55103">
    <property type="entry name" value="FAD-linked oxidases, C-terminal domain"/>
    <property type="match status" value="1"/>
</dbReference>
<reference evidence="4" key="1">
    <citation type="submission" date="2023-07" db="EMBL/GenBank/DDBJ databases">
        <authorList>
            <person name="Kim M."/>
        </authorList>
    </citation>
    <scope>NUCLEOTIDE SEQUENCE</scope>
    <source>
        <strain evidence="4">BIUV-7</strain>
    </source>
</reference>
<accession>A0ABT8Y8R7</accession>
<dbReference type="PANTHER" id="PTHR11748">
    <property type="entry name" value="D-LACTATE DEHYDROGENASE"/>
    <property type="match status" value="1"/>
</dbReference>
<dbReference type="Gene3D" id="3.30.465.10">
    <property type="match status" value="1"/>
</dbReference>
<dbReference type="Proteomes" id="UP001169764">
    <property type="component" value="Unassembled WGS sequence"/>
</dbReference>
<dbReference type="SUPFAM" id="SSF56176">
    <property type="entry name" value="FAD-binding/transporter-associated domain-like"/>
    <property type="match status" value="1"/>
</dbReference>
<dbReference type="EMBL" id="JAUOTP010000004">
    <property type="protein sequence ID" value="MDO6414714.1"/>
    <property type="molecule type" value="Genomic_DNA"/>
</dbReference>
<dbReference type="InterPro" id="IPR036318">
    <property type="entry name" value="FAD-bd_PCMH-like_sf"/>
</dbReference>
<dbReference type="InterPro" id="IPR016164">
    <property type="entry name" value="FAD-linked_Oxase-like_C"/>
</dbReference>
<organism evidence="4 5">
    <name type="scientific">Sphingomonas natans</name>
    <dbReference type="NCBI Taxonomy" id="3063330"/>
    <lineage>
        <taxon>Bacteria</taxon>
        <taxon>Pseudomonadati</taxon>
        <taxon>Pseudomonadota</taxon>
        <taxon>Alphaproteobacteria</taxon>
        <taxon>Sphingomonadales</taxon>
        <taxon>Sphingomonadaceae</taxon>
        <taxon>Sphingomonas</taxon>
    </lineage>
</organism>
<evidence type="ECO:0000256" key="2">
    <source>
        <dbReference type="ARBA" id="ARBA00022827"/>
    </source>
</evidence>
<gene>
    <name evidence="4" type="ORF">Q4F19_10015</name>
</gene>
<dbReference type="PANTHER" id="PTHR11748:SF103">
    <property type="entry name" value="GLYCOLATE OXIDASE SUBUNIT GLCE"/>
    <property type="match status" value="1"/>
</dbReference>
<keyword evidence="2" id="KW-0274">FAD</keyword>
<keyword evidence="1" id="KW-0285">Flavoprotein</keyword>
<evidence type="ECO:0000313" key="4">
    <source>
        <dbReference type="EMBL" id="MDO6414714.1"/>
    </source>
</evidence>
<dbReference type="InterPro" id="IPR016166">
    <property type="entry name" value="FAD-bd_PCMH"/>
</dbReference>
<evidence type="ECO:0000259" key="3">
    <source>
        <dbReference type="PROSITE" id="PS51387"/>
    </source>
</evidence>
<evidence type="ECO:0000256" key="1">
    <source>
        <dbReference type="ARBA" id="ARBA00022630"/>
    </source>
</evidence>
<feature type="domain" description="FAD-binding PCMH-type" evidence="3">
    <location>
        <begin position="1"/>
        <end position="182"/>
    </location>
</feature>
<dbReference type="InterPro" id="IPR006094">
    <property type="entry name" value="Oxid_FAD_bind_N"/>
</dbReference>
<dbReference type="RefSeq" id="WP_303542153.1">
    <property type="nucleotide sequence ID" value="NZ_JAUOTP010000004.1"/>
</dbReference>
<dbReference type="Pfam" id="PF01565">
    <property type="entry name" value="FAD_binding_4"/>
    <property type="match status" value="1"/>
</dbReference>
<protein>
    <submittedName>
        <fullName evidence="4">FAD-binding protein</fullName>
    </submittedName>
</protein>
<proteinExistence type="predicted"/>
<keyword evidence="5" id="KW-1185">Reference proteome</keyword>